<dbReference type="Proteomes" id="UP000034581">
    <property type="component" value="Unassembled WGS sequence"/>
</dbReference>
<comment type="caution">
    <text evidence="2">The sequence shown here is derived from an EMBL/GenBank/DDBJ whole genome shotgun (WGS) entry which is preliminary data.</text>
</comment>
<dbReference type="AlphaFoldDB" id="A0A0G0BKN2"/>
<feature type="domain" description="TfoX C-terminal" evidence="1">
    <location>
        <begin position="3"/>
        <end position="70"/>
    </location>
</feature>
<dbReference type="EMBL" id="LBQB01000002">
    <property type="protein sequence ID" value="KKP70003.1"/>
    <property type="molecule type" value="Genomic_DNA"/>
</dbReference>
<name>A0A0G0BKN2_UNCC3</name>
<accession>A0A0G0BKN2</accession>
<evidence type="ECO:0000313" key="3">
    <source>
        <dbReference type="Proteomes" id="UP000034581"/>
    </source>
</evidence>
<reference evidence="2 3" key="1">
    <citation type="journal article" date="2015" name="Nature">
        <title>rRNA introns, odd ribosomes, and small enigmatic genomes across a large radiation of phyla.</title>
        <authorList>
            <person name="Brown C.T."/>
            <person name="Hug L.A."/>
            <person name="Thomas B.C."/>
            <person name="Sharon I."/>
            <person name="Castelle C.J."/>
            <person name="Singh A."/>
            <person name="Wilkins M.J."/>
            <person name="Williams K.H."/>
            <person name="Banfield J.F."/>
        </authorList>
    </citation>
    <scope>NUCLEOTIDE SEQUENCE [LARGE SCALE GENOMIC DNA]</scope>
</reference>
<protein>
    <recommendedName>
        <fullName evidence="1">TfoX C-terminal domain-containing protein</fullName>
    </recommendedName>
</protein>
<dbReference type="InterPro" id="IPR007077">
    <property type="entry name" value="TfoX_C"/>
</dbReference>
<sequence>MTKDSLESLPNLGKVTIKKLEQIGIKTATDFIARDLYEIFEELLIKVDPTLCRSALAGIVGAKKGIPWHRAIKESTAEYEKRHPKFKWKEY</sequence>
<evidence type="ECO:0000259" key="1">
    <source>
        <dbReference type="Pfam" id="PF04994"/>
    </source>
</evidence>
<gene>
    <name evidence="2" type="ORF">UR67_C0002G0123</name>
</gene>
<organism evidence="2 3">
    <name type="scientific">candidate division CPR3 bacterium GW2011_GWF2_35_18</name>
    <dbReference type="NCBI Taxonomy" id="1618350"/>
    <lineage>
        <taxon>Bacteria</taxon>
        <taxon>Bacteria division CPR3</taxon>
    </lineage>
</organism>
<proteinExistence type="predicted"/>
<evidence type="ECO:0000313" key="2">
    <source>
        <dbReference type="EMBL" id="KKP70003.1"/>
    </source>
</evidence>
<dbReference type="Gene3D" id="1.10.150.20">
    <property type="entry name" value="5' to 3' exonuclease, C-terminal subdomain"/>
    <property type="match status" value="1"/>
</dbReference>
<dbReference type="Pfam" id="PF04994">
    <property type="entry name" value="TfoX_C"/>
    <property type="match status" value="1"/>
</dbReference>
<dbReference type="STRING" id="1618350.UR67_C0002G0123"/>